<gene>
    <name evidence="3" type="ORF">SERLA73DRAFT_163680</name>
</gene>
<feature type="compositionally biased region" description="Basic and acidic residues" evidence="1">
    <location>
        <begin position="464"/>
        <end position="476"/>
    </location>
</feature>
<feature type="domain" description="Methyltransferase" evidence="2">
    <location>
        <begin position="184"/>
        <end position="277"/>
    </location>
</feature>
<feature type="compositionally biased region" description="Basic and acidic residues" evidence="1">
    <location>
        <begin position="1"/>
        <end position="11"/>
    </location>
</feature>
<feature type="compositionally biased region" description="Low complexity" evidence="1">
    <location>
        <begin position="90"/>
        <end position="99"/>
    </location>
</feature>
<evidence type="ECO:0000313" key="3">
    <source>
        <dbReference type="EMBL" id="EGN93179.1"/>
    </source>
</evidence>
<proteinExistence type="predicted"/>
<dbReference type="InterPro" id="IPR029063">
    <property type="entry name" value="SAM-dependent_MTases_sf"/>
</dbReference>
<dbReference type="OMA" id="VPYMQAY"/>
<dbReference type="PANTHER" id="PTHR43591">
    <property type="entry name" value="METHYLTRANSFERASE"/>
    <property type="match status" value="1"/>
</dbReference>
<dbReference type="eggNOG" id="ENOG502SMY0">
    <property type="taxonomic scope" value="Eukaryota"/>
</dbReference>
<dbReference type="Proteomes" id="UP000008063">
    <property type="component" value="Unassembled WGS sequence"/>
</dbReference>
<protein>
    <recommendedName>
        <fullName evidence="2">Methyltransferase domain-containing protein</fullName>
    </recommendedName>
</protein>
<dbReference type="CDD" id="cd02440">
    <property type="entry name" value="AdoMet_MTases"/>
    <property type="match status" value="1"/>
</dbReference>
<evidence type="ECO:0000256" key="1">
    <source>
        <dbReference type="SAM" id="MobiDB-lite"/>
    </source>
</evidence>
<dbReference type="InParanoid" id="F8QF16"/>
<feature type="region of interest" description="Disordered" evidence="1">
    <location>
        <begin position="312"/>
        <end position="336"/>
    </location>
</feature>
<dbReference type="AlphaFoldDB" id="F8QF16"/>
<feature type="region of interest" description="Disordered" evidence="1">
    <location>
        <begin position="464"/>
        <end position="538"/>
    </location>
</feature>
<evidence type="ECO:0000313" key="4">
    <source>
        <dbReference type="Proteomes" id="UP000008063"/>
    </source>
</evidence>
<dbReference type="GO" id="GO:0008168">
    <property type="term" value="F:methyltransferase activity"/>
    <property type="evidence" value="ECO:0007669"/>
    <property type="project" value="TreeGrafter"/>
</dbReference>
<dbReference type="Pfam" id="PF13649">
    <property type="entry name" value="Methyltransf_25"/>
    <property type="match status" value="1"/>
</dbReference>
<dbReference type="PANTHER" id="PTHR43591:SF105">
    <property type="entry name" value="METHYLTRANSFERASE DOMAIN-CONTAINING PROTEIN-RELATED"/>
    <property type="match status" value="1"/>
</dbReference>
<sequence length="733" mass="81808">MGVSNDKDSNRLRKLSKPLTHLPESDQRDSVIHVDNAGEQSSQTSPKRGKRLFSSTLHRTKKKSPAPLEATIPFPVESQAHTTSPSDGYPVTPTQEETPVTAVPPVRADTTGHKPTVGFDERKYFLHKRGLKHHPYSRDEVPYMQAYNPTLLDNDRFTEILIQRLNPNGSPSFHNYGKTPPSNILDLGCGTGRWVLDTATVWRESKVTGLDIVDVIDDPKFAPNNVYWVRANFLKDPLPFHQNTFDLVRMANLSLCIPYDKWDYLLCEVRRILMPNGRLELIDDQIFFPYEKAPSSSPSTSVPSLALTVTARSEFEKDEDEATTDNDTSEDDDDFQSTKSILTSVDDDDSCSEQEPLLEKPSEARIDRAAEWRANVAKSKDLENAFEQMLVQNGIYARPQEVIEIMLEQVFGRYHSNKISTMYLALAPPTPDKDSDESSLVSTDSGNKKFKDYKWMNIEWDKKEKKEKGKKGDRSSGESMASFSQIPDSISAKAAGRLGITPNKKGERLSEDSIFSSPSVPDTISTKAAGRLGITPSKKGERLSADSIFSSSSVPDTVSAKAAGRLGINTPATPPRPSPPTQSPGLLLWPSTFIPISPLELEMHACKNLHLLLGCKSALADYLHSLKREDGAPVISDEEFTNIVWDYECFRRSRFNWPSEIPEYRLDVPLTEATPRSANNARASMGPDAMLGHPRPASTENEAMTLVKRDDLTFVRAIRVYEAVKVDEDFNPT</sequence>
<keyword evidence="4" id="KW-1185">Reference proteome</keyword>
<name>F8QF16_SERL3</name>
<feature type="region of interest" description="Disordered" evidence="1">
    <location>
        <begin position="1"/>
        <end position="99"/>
    </location>
</feature>
<reference evidence="4" key="1">
    <citation type="journal article" date="2011" name="Science">
        <title>The plant cell wall-decomposing machinery underlies the functional diversity of forest fungi.</title>
        <authorList>
            <person name="Eastwood D.C."/>
            <person name="Floudas D."/>
            <person name="Binder M."/>
            <person name="Majcherczyk A."/>
            <person name="Schneider P."/>
            <person name="Aerts A."/>
            <person name="Asiegbu F.O."/>
            <person name="Baker S.E."/>
            <person name="Barry K."/>
            <person name="Bendiksby M."/>
            <person name="Blumentritt M."/>
            <person name="Coutinho P.M."/>
            <person name="Cullen D."/>
            <person name="de Vries R.P."/>
            <person name="Gathman A."/>
            <person name="Goodell B."/>
            <person name="Henrissat B."/>
            <person name="Ihrmark K."/>
            <person name="Kauserud H."/>
            <person name="Kohler A."/>
            <person name="LaButti K."/>
            <person name="Lapidus A."/>
            <person name="Lavin J.L."/>
            <person name="Lee Y.-H."/>
            <person name="Lindquist E."/>
            <person name="Lilly W."/>
            <person name="Lucas S."/>
            <person name="Morin E."/>
            <person name="Murat C."/>
            <person name="Oguiza J.A."/>
            <person name="Park J."/>
            <person name="Pisabarro A.G."/>
            <person name="Riley R."/>
            <person name="Rosling A."/>
            <person name="Salamov A."/>
            <person name="Schmidt O."/>
            <person name="Schmutz J."/>
            <person name="Skrede I."/>
            <person name="Stenlid J."/>
            <person name="Wiebenga A."/>
            <person name="Xie X."/>
            <person name="Kuees U."/>
            <person name="Hibbett D.S."/>
            <person name="Hoffmeister D."/>
            <person name="Hoegberg N."/>
            <person name="Martin F."/>
            <person name="Grigoriev I.V."/>
            <person name="Watkinson S.C."/>
        </authorList>
    </citation>
    <scope>NUCLEOTIDE SEQUENCE [LARGE SCALE GENOMIC DNA]</scope>
    <source>
        <strain evidence="4">strain S7.3</strain>
    </source>
</reference>
<dbReference type="EMBL" id="GL945494">
    <property type="protein sequence ID" value="EGN93179.1"/>
    <property type="molecule type" value="Genomic_DNA"/>
</dbReference>
<dbReference type="Gene3D" id="3.40.50.150">
    <property type="entry name" value="Vaccinia Virus protein VP39"/>
    <property type="match status" value="1"/>
</dbReference>
<evidence type="ECO:0000259" key="2">
    <source>
        <dbReference type="Pfam" id="PF13649"/>
    </source>
</evidence>
<organism evidence="4">
    <name type="scientific">Serpula lacrymans var. lacrymans (strain S7.3)</name>
    <name type="common">Dry rot fungus</name>
    <dbReference type="NCBI Taxonomy" id="936435"/>
    <lineage>
        <taxon>Eukaryota</taxon>
        <taxon>Fungi</taxon>
        <taxon>Dikarya</taxon>
        <taxon>Basidiomycota</taxon>
        <taxon>Agaricomycotina</taxon>
        <taxon>Agaricomycetes</taxon>
        <taxon>Agaricomycetidae</taxon>
        <taxon>Boletales</taxon>
        <taxon>Coniophorineae</taxon>
        <taxon>Serpulaceae</taxon>
        <taxon>Serpula</taxon>
    </lineage>
</organism>
<feature type="compositionally biased region" description="Acidic residues" evidence="1">
    <location>
        <begin position="316"/>
        <end position="335"/>
    </location>
</feature>
<dbReference type="SUPFAM" id="SSF53335">
    <property type="entry name" value="S-adenosyl-L-methionine-dependent methyltransferases"/>
    <property type="match status" value="1"/>
</dbReference>
<accession>F8QF16</accession>
<dbReference type="STRING" id="936435.F8QF16"/>
<dbReference type="OrthoDB" id="2013972at2759"/>
<dbReference type="HOGENOM" id="CLU_007710_0_0_1"/>
<dbReference type="InterPro" id="IPR041698">
    <property type="entry name" value="Methyltransf_25"/>
</dbReference>
<feature type="compositionally biased region" description="Polar residues" evidence="1">
    <location>
        <begin position="513"/>
        <end position="526"/>
    </location>
</feature>
<feature type="compositionally biased region" description="Basic and acidic residues" evidence="1">
    <location>
        <begin position="23"/>
        <end position="32"/>
    </location>
</feature>
<feature type="compositionally biased region" description="Polar residues" evidence="1">
    <location>
        <begin position="477"/>
        <end position="488"/>
    </location>
</feature>